<dbReference type="AlphaFoldDB" id="A0A133ZGE9"/>
<evidence type="ECO:0000313" key="3">
    <source>
        <dbReference type="Proteomes" id="UP000070394"/>
    </source>
</evidence>
<name>A0A133ZGE9_9FIRM</name>
<dbReference type="STRING" id="467210.HMPREF1866_02351"/>
<gene>
    <name evidence="2" type="ORF">HMPREF1866_02351</name>
</gene>
<reference evidence="3" key="1">
    <citation type="submission" date="2016-01" db="EMBL/GenBank/DDBJ databases">
        <authorList>
            <person name="Mitreva M."/>
            <person name="Pepin K.H."/>
            <person name="Mihindukulasuriya K.A."/>
            <person name="Fulton R."/>
            <person name="Fronick C."/>
            <person name="O'Laughlin M."/>
            <person name="Miner T."/>
            <person name="Herter B."/>
            <person name="Rosa B.A."/>
            <person name="Cordes M."/>
            <person name="Tomlinson C."/>
            <person name="Wollam A."/>
            <person name="Palsikar V.B."/>
            <person name="Mardis E.R."/>
            <person name="Wilson R.K."/>
        </authorList>
    </citation>
    <scope>NUCLEOTIDE SEQUENCE [LARGE SCALE GENOMIC DNA]</scope>
    <source>
        <strain evidence="3">DNF00896</strain>
    </source>
</reference>
<comment type="caution">
    <text evidence="2">The sequence shown here is derived from an EMBL/GenBank/DDBJ whole genome shotgun (WGS) entry which is preliminary data.</text>
</comment>
<organism evidence="2 3">
    <name type="scientific">Lachnoanaerobaculum saburreum</name>
    <dbReference type="NCBI Taxonomy" id="467210"/>
    <lineage>
        <taxon>Bacteria</taxon>
        <taxon>Bacillati</taxon>
        <taxon>Bacillota</taxon>
        <taxon>Clostridia</taxon>
        <taxon>Lachnospirales</taxon>
        <taxon>Lachnospiraceae</taxon>
        <taxon>Lachnoanaerobaculum</taxon>
    </lineage>
</organism>
<sequence>MMEDKRKEEIKSKADRINDLNEKIDFYKKKLEDTMDMLEFLDTFECHAISLTGYSEDEGYRECVPMPLRDNDIIEVENLIEEKLRNRINEYDDEIIKAYQELDELLK</sequence>
<dbReference type="PATRIC" id="fig|467210.3.peg.2330"/>
<evidence type="ECO:0000313" key="2">
    <source>
        <dbReference type="EMBL" id="KXB54499.1"/>
    </source>
</evidence>
<dbReference type="EMBL" id="LSDA01000126">
    <property type="protein sequence ID" value="KXB54499.1"/>
    <property type="molecule type" value="Genomic_DNA"/>
</dbReference>
<dbReference type="RefSeq" id="WP_060931941.1">
    <property type="nucleotide sequence ID" value="NZ_KQ959842.1"/>
</dbReference>
<keyword evidence="1" id="KW-0175">Coiled coil</keyword>
<dbReference type="OrthoDB" id="9942597at2"/>
<feature type="coiled-coil region" evidence="1">
    <location>
        <begin position="10"/>
        <end position="37"/>
    </location>
</feature>
<proteinExistence type="predicted"/>
<dbReference type="Proteomes" id="UP000070394">
    <property type="component" value="Unassembled WGS sequence"/>
</dbReference>
<keyword evidence="3" id="KW-1185">Reference proteome</keyword>
<evidence type="ECO:0000256" key="1">
    <source>
        <dbReference type="SAM" id="Coils"/>
    </source>
</evidence>
<accession>A0A133ZGE9</accession>
<protein>
    <submittedName>
        <fullName evidence="2">Uncharacterized protein</fullName>
    </submittedName>
</protein>